<organism evidence="2 3">
    <name type="scientific">Candidatus Nitrospira nitrosa</name>
    <dbReference type="NCBI Taxonomy" id="1742972"/>
    <lineage>
        <taxon>Bacteria</taxon>
        <taxon>Pseudomonadati</taxon>
        <taxon>Nitrospirota</taxon>
        <taxon>Nitrospiria</taxon>
        <taxon>Nitrospirales</taxon>
        <taxon>Nitrospiraceae</taxon>
        <taxon>Nitrospira</taxon>
    </lineage>
</organism>
<dbReference type="EMBL" id="CZQA01000001">
    <property type="protein sequence ID" value="CUS32756.1"/>
    <property type="molecule type" value="Genomic_DNA"/>
</dbReference>
<keyword evidence="3" id="KW-1185">Reference proteome</keyword>
<protein>
    <recommendedName>
        <fullName evidence="1">Glutaredoxin domain-containing protein</fullName>
    </recommendedName>
</protein>
<name>A0A0S4LAG3_9BACT</name>
<dbReference type="AlphaFoldDB" id="A0A0S4LAG3"/>
<sequence length="97" mass="10803">MFLRSGCPHCEAAKTFLNDLRRERPSLQIAVYDIAENPAARRRRATLFVDRGMTSVGVPTFLIGTELHAGRWLKLSGGGVMVRLGIVLILKPEWLAL</sequence>
<dbReference type="InterPro" id="IPR002109">
    <property type="entry name" value="Glutaredoxin"/>
</dbReference>
<dbReference type="Proteomes" id="UP000199032">
    <property type="component" value="Unassembled WGS sequence"/>
</dbReference>
<dbReference type="RefSeq" id="WP_176697830.1">
    <property type="nucleotide sequence ID" value="NZ_CZQA01000001.1"/>
</dbReference>
<dbReference type="InterPro" id="IPR011767">
    <property type="entry name" value="GLR_AS"/>
</dbReference>
<dbReference type="PROSITE" id="PS51354">
    <property type="entry name" value="GLUTAREDOXIN_2"/>
    <property type="match status" value="1"/>
</dbReference>
<dbReference type="STRING" id="1742972.COMA1_10796"/>
<dbReference type="Gene3D" id="3.40.30.10">
    <property type="entry name" value="Glutaredoxin"/>
    <property type="match status" value="1"/>
</dbReference>
<evidence type="ECO:0000313" key="3">
    <source>
        <dbReference type="Proteomes" id="UP000199032"/>
    </source>
</evidence>
<dbReference type="SUPFAM" id="SSF52833">
    <property type="entry name" value="Thioredoxin-like"/>
    <property type="match status" value="1"/>
</dbReference>
<accession>A0A0S4LAG3</accession>
<evidence type="ECO:0000259" key="1">
    <source>
        <dbReference type="Pfam" id="PF00462"/>
    </source>
</evidence>
<evidence type="ECO:0000313" key="2">
    <source>
        <dbReference type="EMBL" id="CUS32756.1"/>
    </source>
</evidence>
<feature type="domain" description="Glutaredoxin" evidence="1">
    <location>
        <begin position="1"/>
        <end position="60"/>
    </location>
</feature>
<proteinExistence type="predicted"/>
<gene>
    <name evidence="2" type="ORF">COMA1_10796</name>
</gene>
<dbReference type="PROSITE" id="PS00195">
    <property type="entry name" value="GLUTAREDOXIN_1"/>
    <property type="match status" value="1"/>
</dbReference>
<reference evidence="2 3" key="1">
    <citation type="submission" date="2015-10" db="EMBL/GenBank/DDBJ databases">
        <authorList>
            <person name="Gilbert D.G."/>
        </authorList>
    </citation>
    <scope>NUCLEOTIDE SEQUENCE [LARGE SCALE GENOMIC DNA]</scope>
    <source>
        <strain evidence="2">COMA1</strain>
    </source>
</reference>
<dbReference type="InterPro" id="IPR036249">
    <property type="entry name" value="Thioredoxin-like_sf"/>
</dbReference>
<dbReference type="Pfam" id="PF00462">
    <property type="entry name" value="Glutaredoxin"/>
    <property type="match status" value="1"/>
</dbReference>